<dbReference type="Proteomes" id="UP001501444">
    <property type="component" value="Unassembled WGS sequence"/>
</dbReference>
<protein>
    <submittedName>
        <fullName evidence="2">Uncharacterized protein</fullName>
    </submittedName>
</protein>
<dbReference type="EMBL" id="BAAARV010000148">
    <property type="protein sequence ID" value="GAA2397196.1"/>
    <property type="molecule type" value="Genomic_DNA"/>
</dbReference>
<accession>A0ABP5V9N3</accession>
<proteinExistence type="predicted"/>
<evidence type="ECO:0000256" key="1">
    <source>
        <dbReference type="SAM" id="Phobius"/>
    </source>
</evidence>
<keyword evidence="1" id="KW-1133">Transmembrane helix</keyword>
<keyword evidence="1" id="KW-0812">Transmembrane</keyword>
<feature type="transmembrane region" description="Helical" evidence="1">
    <location>
        <begin position="294"/>
        <end position="314"/>
    </location>
</feature>
<feature type="transmembrane region" description="Helical" evidence="1">
    <location>
        <begin position="207"/>
        <end position="224"/>
    </location>
</feature>
<dbReference type="InterPro" id="IPR006311">
    <property type="entry name" value="TAT_signal"/>
</dbReference>
<feature type="transmembrane region" description="Helical" evidence="1">
    <location>
        <begin position="85"/>
        <end position="116"/>
    </location>
</feature>
<feature type="transmembrane region" description="Helical" evidence="1">
    <location>
        <begin position="12"/>
        <end position="33"/>
    </location>
</feature>
<evidence type="ECO:0000313" key="2">
    <source>
        <dbReference type="EMBL" id="GAA2397196.1"/>
    </source>
</evidence>
<gene>
    <name evidence="2" type="ORF">GCM10010170_113630</name>
</gene>
<feature type="transmembrane region" description="Helical" evidence="1">
    <location>
        <begin position="45"/>
        <end position="64"/>
    </location>
</feature>
<sequence length="345" mass="36129">MPRPATVGGVTRRLWLVGTAGLTAGAVVATVALAPEGSAPPGRALQWLLFVGSSVHVAATAWFFTVPEVRRHAWQSRMRYVHVPAALVVLCAAVAALLPARLLAWPLLGFFAWQFFHFQKQNLGLAALAGVAHGAGSLRPGERRAVVAAGLAGTAALLVRPELLQLAVDTRMPWLFPLAGAVFAGAVLAGVRLFLRRPRQARPAPFAVVYGISLLFFAPVFVFASPYAAVAGLTIAHGYQYLLIVGLVAGARTPSADRPAPVLGLAAFVNIALLGGLALNAASHLHDGGPVARAVFGAYTGLLMAHFVVDAGLWRLRDAFPRAFLTERLPYLLARSAPAAATGGA</sequence>
<keyword evidence="1" id="KW-0472">Membrane</keyword>
<evidence type="ECO:0000313" key="3">
    <source>
        <dbReference type="Proteomes" id="UP001501444"/>
    </source>
</evidence>
<comment type="caution">
    <text evidence="2">The sequence shown here is derived from an EMBL/GenBank/DDBJ whole genome shotgun (WGS) entry which is preliminary data.</text>
</comment>
<dbReference type="PROSITE" id="PS51318">
    <property type="entry name" value="TAT"/>
    <property type="match status" value="1"/>
</dbReference>
<reference evidence="3" key="1">
    <citation type="journal article" date="2019" name="Int. J. Syst. Evol. Microbiol.">
        <title>The Global Catalogue of Microorganisms (GCM) 10K type strain sequencing project: providing services to taxonomists for standard genome sequencing and annotation.</title>
        <authorList>
            <consortium name="The Broad Institute Genomics Platform"/>
            <consortium name="The Broad Institute Genome Sequencing Center for Infectious Disease"/>
            <person name="Wu L."/>
            <person name="Ma J."/>
        </authorList>
    </citation>
    <scope>NUCLEOTIDE SEQUENCE [LARGE SCALE GENOMIC DNA]</scope>
    <source>
        <strain evidence="3">JCM 3272</strain>
    </source>
</reference>
<feature type="transmembrane region" description="Helical" evidence="1">
    <location>
        <begin position="230"/>
        <end position="250"/>
    </location>
</feature>
<keyword evidence="3" id="KW-1185">Reference proteome</keyword>
<name>A0ABP5V9N3_9ACTN</name>
<organism evidence="2 3">
    <name type="scientific">Dactylosporangium salmoneum</name>
    <dbReference type="NCBI Taxonomy" id="53361"/>
    <lineage>
        <taxon>Bacteria</taxon>
        <taxon>Bacillati</taxon>
        <taxon>Actinomycetota</taxon>
        <taxon>Actinomycetes</taxon>
        <taxon>Micromonosporales</taxon>
        <taxon>Micromonosporaceae</taxon>
        <taxon>Dactylosporangium</taxon>
    </lineage>
</organism>
<feature type="transmembrane region" description="Helical" evidence="1">
    <location>
        <begin position="174"/>
        <end position="195"/>
    </location>
</feature>
<feature type="transmembrane region" description="Helical" evidence="1">
    <location>
        <begin position="262"/>
        <end position="282"/>
    </location>
</feature>